<feature type="compositionally biased region" description="Low complexity" evidence="3">
    <location>
        <begin position="430"/>
        <end position="449"/>
    </location>
</feature>
<dbReference type="PANTHER" id="PTHR23065:SF54">
    <property type="entry name" value="SUPPRESSOR OF YEAST PROFILIN DELETION"/>
    <property type="match status" value="1"/>
</dbReference>
<gene>
    <name evidence="5" type="ORF">SYNPS1DRAFT_21091</name>
</gene>
<dbReference type="Pfam" id="PF10291">
    <property type="entry name" value="muHD"/>
    <property type="match status" value="1"/>
</dbReference>
<reference evidence="6" key="1">
    <citation type="journal article" date="2018" name="Nat. Microbiol.">
        <title>Leveraging single-cell genomics to expand the fungal tree of life.</title>
        <authorList>
            <person name="Ahrendt S.R."/>
            <person name="Quandt C.A."/>
            <person name="Ciobanu D."/>
            <person name="Clum A."/>
            <person name="Salamov A."/>
            <person name="Andreopoulos B."/>
            <person name="Cheng J.F."/>
            <person name="Woyke T."/>
            <person name="Pelin A."/>
            <person name="Henrissat B."/>
            <person name="Reynolds N.K."/>
            <person name="Benny G.L."/>
            <person name="Smith M.E."/>
            <person name="James T.Y."/>
            <person name="Grigoriev I.V."/>
        </authorList>
    </citation>
    <scope>NUCLEOTIDE SEQUENCE [LARGE SCALE GENOMIC DNA]</scope>
    <source>
        <strain evidence="6">Benny S71-1</strain>
    </source>
</reference>
<accession>A0A4P9Z477</accession>
<feature type="domain" description="MHD" evidence="4">
    <location>
        <begin position="526"/>
        <end position="770"/>
    </location>
</feature>
<keyword evidence="1" id="KW-0254">Endocytosis</keyword>
<evidence type="ECO:0000259" key="4">
    <source>
        <dbReference type="PROSITE" id="PS51072"/>
    </source>
</evidence>
<dbReference type="AlphaFoldDB" id="A0A4P9Z477"/>
<dbReference type="PROSITE" id="PS51072">
    <property type="entry name" value="MHD"/>
    <property type="match status" value="1"/>
</dbReference>
<proteinExistence type="predicted"/>
<dbReference type="InterPro" id="IPR001060">
    <property type="entry name" value="FCH_dom"/>
</dbReference>
<feature type="compositionally biased region" description="Low complexity" evidence="3">
    <location>
        <begin position="265"/>
        <end position="274"/>
    </location>
</feature>
<dbReference type="EMBL" id="KZ989220">
    <property type="protein sequence ID" value="RKP27363.1"/>
    <property type="molecule type" value="Genomic_DNA"/>
</dbReference>
<dbReference type="InterPro" id="IPR028565">
    <property type="entry name" value="MHD"/>
</dbReference>
<feature type="compositionally biased region" description="Low complexity" evidence="3">
    <location>
        <begin position="350"/>
        <end position="364"/>
    </location>
</feature>
<feature type="coiled-coil region" evidence="2">
    <location>
        <begin position="117"/>
        <end position="175"/>
    </location>
</feature>
<dbReference type="Proteomes" id="UP000278143">
    <property type="component" value="Unassembled WGS sequence"/>
</dbReference>
<evidence type="ECO:0000313" key="6">
    <source>
        <dbReference type="Proteomes" id="UP000278143"/>
    </source>
</evidence>
<keyword evidence="2" id="KW-0175">Coiled coil</keyword>
<dbReference type="GO" id="GO:0032153">
    <property type="term" value="C:cell division site"/>
    <property type="evidence" value="ECO:0007669"/>
    <property type="project" value="TreeGrafter"/>
</dbReference>
<dbReference type="InterPro" id="IPR027267">
    <property type="entry name" value="AH/BAR_dom_sf"/>
</dbReference>
<protein>
    <recommendedName>
        <fullName evidence="4">MHD domain-containing protein</fullName>
    </recommendedName>
</protein>
<dbReference type="PANTHER" id="PTHR23065">
    <property type="entry name" value="PROLINE-SERINE-THREONINE PHOSPHATASE INTERACTING PROTEIN 1"/>
    <property type="match status" value="1"/>
</dbReference>
<dbReference type="OrthoDB" id="27823at2759"/>
<dbReference type="GO" id="GO:0032185">
    <property type="term" value="P:septin cytoskeleton organization"/>
    <property type="evidence" value="ECO:0007669"/>
    <property type="project" value="TreeGrafter"/>
</dbReference>
<dbReference type="GO" id="GO:0005886">
    <property type="term" value="C:plasma membrane"/>
    <property type="evidence" value="ECO:0007669"/>
    <property type="project" value="TreeGrafter"/>
</dbReference>
<evidence type="ECO:0000256" key="2">
    <source>
        <dbReference type="SAM" id="Coils"/>
    </source>
</evidence>
<dbReference type="GO" id="GO:0006897">
    <property type="term" value="P:endocytosis"/>
    <property type="evidence" value="ECO:0007669"/>
    <property type="project" value="UniProtKB-KW"/>
</dbReference>
<dbReference type="GO" id="GO:0030139">
    <property type="term" value="C:endocytic vesicle"/>
    <property type="evidence" value="ECO:0007669"/>
    <property type="project" value="TreeGrafter"/>
</dbReference>
<keyword evidence="6" id="KW-1185">Reference proteome</keyword>
<organism evidence="5 6">
    <name type="scientific">Syncephalis pseudoplumigaleata</name>
    <dbReference type="NCBI Taxonomy" id="1712513"/>
    <lineage>
        <taxon>Eukaryota</taxon>
        <taxon>Fungi</taxon>
        <taxon>Fungi incertae sedis</taxon>
        <taxon>Zoopagomycota</taxon>
        <taxon>Zoopagomycotina</taxon>
        <taxon>Zoopagomycetes</taxon>
        <taxon>Zoopagales</taxon>
        <taxon>Piptocephalidaceae</taxon>
        <taxon>Syncephalis</taxon>
    </lineage>
</organism>
<dbReference type="Pfam" id="PF00611">
    <property type="entry name" value="FCH"/>
    <property type="match status" value="1"/>
</dbReference>
<dbReference type="SMART" id="SM00055">
    <property type="entry name" value="FCH"/>
    <property type="match status" value="1"/>
</dbReference>
<name>A0A4P9Z477_9FUNG</name>
<feature type="region of interest" description="Disordered" evidence="3">
    <location>
        <begin position="264"/>
        <end position="449"/>
    </location>
</feature>
<evidence type="ECO:0000313" key="5">
    <source>
        <dbReference type="EMBL" id="RKP27363.1"/>
    </source>
</evidence>
<dbReference type="InterPro" id="IPR018808">
    <property type="entry name" value="Muniscin_C"/>
</dbReference>
<dbReference type="SUPFAM" id="SSF103657">
    <property type="entry name" value="BAR/IMD domain-like"/>
    <property type="match status" value="1"/>
</dbReference>
<evidence type="ECO:0000256" key="1">
    <source>
        <dbReference type="ARBA" id="ARBA00022583"/>
    </source>
</evidence>
<sequence>MVYETVFLDGRRPKQVLDHFSARFKKARILHEDVAALLRERAAAEEQYAKQIQRLVRRGRAVLDPEFLGVFGELWGRIKSEWEETATLHLQFAEDLLEQVERPIRECTMNEATWLAIRQLESAAQKIAREMEDKENRLAKARKGSSTGLAMMMSASGNERRMAELAARLDELRAQWQRDASTLLLRYEAMDRMRLNNLKTSITRMQTLQSDCARVYSELLDRTLAIAFDLDPEADIARVCASSVGTSANGCIVGGGGGVYMNGDSTTTTTTSSSANMQRSTLSLPNGNSPRISMSSDNMAVHPKSATPSRSDLRQDTHATSSTAIEMPRPLSEVQEIEQASSSAEYRGNSHSTSSSPIDTPDSPRLSAMTATPNGHSPHKPERSLGLQRRITRRSSTRNPETRRASAAVDPSKFEQVARSLTLDVPGRKPSSLSLGHQSLPGSSSPLSQQEPVVYVAEPVEETPAASPSLAASPALLSKRNPFAASADGLSASSEPARSQYNPFAPAIAVQPATPSFAPPTTPSARPAIELTIKETVHAICESSGQPVKTVVHGELHGRPGNGTGEASLNELKILDADAALVAVDPSEPASLVCPLSAEQIAPMATWQLHSTGVQAAPLLVQAAWRLEANGASLAIQYRRNPHCTRLADAALRQLSFLLPLNELGGAVVQVQARPSGLWDEAQSRLLWQVDEEMPAGDATPRRILARLTTQAPIDTRTTLPPIAVRFEARYTACATDTTSAASAIGPMGVSSIIVQTDDAVLSAAHVHVHSGKYISLS</sequence>
<evidence type="ECO:0000256" key="3">
    <source>
        <dbReference type="SAM" id="MobiDB-lite"/>
    </source>
</evidence>
<dbReference type="Gene3D" id="1.20.1270.60">
    <property type="entry name" value="Arfaptin homology (AH) domain/BAR domain"/>
    <property type="match status" value="1"/>
</dbReference>
<feature type="compositionally biased region" description="Polar residues" evidence="3">
    <location>
        <begin position="275"/>
        <end position="298"/>
    </location>
</feature>
<feature type="coiled-coil region" evidence="2">
    <location>
        <begin position="27"/>
        <end position="54"/>
    </location>
</feature>